<dbReference type="EMBL" id="GBRH01170932">
    <property type="protein sequence ID" value="JAE26964.1"/>
    <property type="molecule type" value="Transcribed_RNA"/>
</dbReference>
<sequence>MHYFPQCLEGHVLFPEHLVAEKLSLIRHFQSIPIQKLWFTWAVGKEEMRWLRSLWTFRN</sequence>
<dbReference type="AlphaFoldDB" id="A0A0A9GTV3"/>
<evidence type="ECO:0000313" key="1">
    <source>
        <dbReference type="EMBL" id="JAE26964.1"/>
    </source>
</evidence>
<organism evidence="1">
    <name type="scientific">Arundo donax</name>
    <name type="common">Giant reed</name>
    <name type="synonym">Donax arundinaceus</name>
    <dbReference type="NCBI Taxonomy" id="35708"/>
    <lineage>
        <taxon>Eukaryota</taxon>
        <taxon>Viridiplantae</taxon>
        <taxon>Streptophyta</taxon>
        <taxon>Embryophyta</taxon>
        <taxon>Tracheophyta</taxon>
        <taxon>Spermatophyta</taxon>
        <taxon>Magnoliopsida</taxon>
        <taxon>Liliopsida</taxon>
        <taxon>Poales</taxon>
        <taxon>Poaceae</taxon>
        <taxon>PACMAD clade</taxon>
        <taxon>Arundinoideae</taxon>
        <taxon>Arundineae</taxon>
        <taxon>Arundo</taxon>
    </lineage>
</organism>
<reference evidence="1" key="2">
    <citation type="journal article" date="2015" name="Data Brief">
        <title>Shoot transcriptome of the giant reed, Arundo donax.</title>
        <authorList>
            <person name="Barrero R.A."/>
            <person name="Guerrero F.D."/>
            <person name="Moolhuijzen P."/>
            <person name="Goolsby J.A."/>
            <person name="Tidwell J."/>
            <person name="Bellgard S.E."/>
            <person name="Bellgard M.I."/>
        </authorList>
    </citation>
    <scope>NUCLEOTIDE SEQUENCE</scope>
    <source>
        <tissue evidence="1">Shoot tissue taken approximately 20 cm above the soil surface</tissue>
    </source>
</reference>
<accession>A0A0A9GTV3</accession>
<reference evidence="1" key="1">
    <citation type="submission" date="2014-09" db="EMBL/GenBank/DDBJ databases">
        <authorList>
            <person name="Magalhaes I.L.F."/>
            <person name="Oliveira U."/>
            <person name="Santos F.R."/>
            <person name="Vidigal T.H.D.A."/>
            <person name="Brescovit A.D."/>
            <person name="Santos A.J."/>
        </authorList>
    </citation>
    <scope>NUCLEOTIDE SEQUENCE</scope>
    <source>
        <tissue evidence="1">Shoot tissue taken approximately 20 cm above the soil surface</tissue>
    </source>
</reference>
<protein>
    <submittedName>
        <fullName evidence="1">Uncharacterized protein</fullName>
    </submittedName>
</protein>
<name>A0A0A9GTV3_ARUDO</name>
<proteinExistence type="predicted"/>